<name>A0A9Q1EH03_SYNKA</name>
<keyword evidence="3" id="KW-1185">Reference proteome</keyword>
<accession>A0A9Q1EH03</accession>
<dbReference type="AlphaFoldDB" id="A0A9Q1EH03"/>
<evidence type="ECO:0000313" key="3">
    <source>
        <dbReference type="Proteomes" id="UP001152622"/>
    </source>
</evidence>
<proteinExistence type="predicted"/>
<gene>
    <name evidence="2" type="ORF">SKAU_G00375230</name>
</gene>
<reference evidence="2" key="1">
    <citation type="journal article" date="2023" name="Science">
        <title>Genome structures resolve the early diversification of teleost fishes.</title>
        <authorList>
            <person name="Parey E."/>
            <person name="Louis A."/>
            <person name="Montfort J."/>
            <person name="Bouchez O."/>
            <person name="Roques C."/>
            <person name="Iampietro C."/>
            <person name="Lluch J."/>
            <person name="Castinel A."/>
            <person name="Donnadieu C."/>
            <person name="Desvignes T."/>
            <person name="Floi Bucao C."/>
            <person name="Jouanno E."/>
            <person name="Wen M."/>
            <person name="Mejri S."/>
            <person name="Dirks R."/>
            <person name="Jansen H."/>
            <person name="Henkel C."/>
            <person name="Chen W.J."/>
            <person name="Zahm M."/>
            <person name="Cabau C."/>
            <person name="Klopp C."/>
            <person name="Thompson A.W."/>
            <person name="Robinson-Rechavi M."/>
            <person name="Braasch I."/>
            <person name="Lecointre G."/>
            <person name="Bobe J."/>
            <person name="Postlethwait J.H."/>
            <person name="Berthelot C."/>
            <person name="Roest Crollius H."/>
            <person name="Guiguen Y."/>
        </authorList>
    </citation>
    <scope>NUCLEOTIDE SEQUENCE</scope>
    <source>
        <strain evidence="2">WJC10195</strain>
    </source>
</reference>
<evidence type="ECO:0000256" key="1">
    <source>
        <dbReference type="SAM" id="MobiDB-lite"/>
    </source>
</evidence>
<sequence length="189" mass="20967">MASSRRPWPPGPKSIRSCSWGKEELGSVRRPPLTHRQWRRPGGATATLTLPPPPLASRICIICFYLIFYIRAYSTSSEDETLVSAVFPASIASEDALRPRQAAVPLGFLAGVRGRGVSRPPRAERSADLIGLSVVRELSRADERRVKPRSAPRLPLRRDRDPAYHEPSPPPRVSLSVWKLEGEQEGEEG</sequence>
<comment type="caution">
    <text evidence="2">The sequence shown here is derived from an EMBL/GenBank/DDBJ whole genome shotgun (WGS) entry which is preliminary data.</text>
</comment>
<dbReference type="EMBL" id="JAINUF010000018">
    <property type="protein sequence ID" value="KAJ8338557.1"/>
    <property type="molecule type" value="Genomic_DNA"/>
</dbReference>
<feature type="region of interest" description="Disordered" evidence="1">
    <location>
        <begin position="143"/>
        <end position="189"/>
    </location>
</feature>
<organism evidence="2 3">
    <name type="scientific">Synaphobranchus kaupii</name>
    <name type="common">Kaup's arrowtooth eel</name>
    <dbReference type="NCBI Taxonomy" id="118154"/>
    <lineage>
        <taxon>Eukaryota</taxon>
        <taxon>Metazoa</taxon>
        <taxon>Chordata</taxon>
        <taxon>Craniata</taxon>
        <taxon>Vertebrata</taxon>
        <taxon>Euteleostomi</taxon>
        <taxon>Actinopterygii</taxon>
        <taxon>Neopterygii</taxon>
        <taxon>Teleostei</taxon>
        <taxon>Anguilliformes</taxon>
        <taxon>Synaphobranchidae</taxon>
        <taxon>Synaphobranchus</taxon>
    </lineage>
</organism>
<evidence type="ECO:0000313" key="2">
    <source>
        <dbReference type="EMBL" id="KAJ8338557.1"/>
    </source>
</evidence>
<protein>
    <submittedName>
        <fullName evidence="2">Uncharacterized protein</fullName>
    </submittedName>
</protein>
<dbReference type="Proteomes" id="UP001152622">
    <property type="component" value="Chromosome 18"/>
</dbReference>